<dbReference type="NCBIfam" id="TIGR00231">
    <property type="entry name" value="small_GTP"/>
    <property type="match status" value="1"/>
</dbReference>
<dbReference type="CDD" id="cd01878">
    <property type="entry name" value="HflX"/>
    <property type="match status" value="1"/>
</dbReference>
<comment type="similarity">
    <text evidence="5">Belongs to the TRAFAC class OBG-HflX-like GTPase superfamily. HflX GTPase family.</text>
</comment>
<dbReference type="NCBIfam" id="TIGR03156">
    <property type="entry name" value="GTP_HflX"/>
    <property type="match status" value="1"/>
</dbReference>
<dbReference type="PANTHER" id="PTHR10229">
    <property type="entry name" value="GTP-BINDING PROTEIN HFLX"/>
    <property type="match status" value="1"/>
</dbReference>
<dbReference type="Gene3D" id="3.40.50.300">
    <property type="entry name" value="P-loop containing nucleotide triphosphate hydrolases"/>
    <property type="match status" value="1"/>
</dbReference>
<dbReference type="InterPro" id="IPR016496">
    <property type="entry name" value="GTPase_HflX"/>
</dbReference>
<dbReference type="InterPro" id="IPR032305">
    <property type="entry name" value="GTP-bd_M"/>
</dbReference>
<dbReference type="Gene3D" id="3.40.50.11060">
    <property type="entry name" value="GTPase HflX, N-terminal domain"/>
    <property type="match status" value="1"/>
</dbReference>
<sequence length="364" mass="42536">MKIMKRKVMEKNNVIIAGIYSEFIDESFYELESLCKTLSWNVIDRVFQKRKKPDARFYFGRGFLEKFNLLFESGNIDYLIINDDLTIIQRRNIERTIENKVYDRTELILEIFAKHAKTKEGKLQVEIARLKYLMSYLVGKGKELSRLGGGIGTRGPGETKLEYTKRYLKKRVSFLEKELYEIRKNRDVQRKKRIKSNLIKISIVGYTNAGKTTLLSALSKDLLYSKNEMFSTVSPITRRVRLPSGAYVLFSDTVGFIKKLHPLIVEAFHSTLEEIVYSDLILILVDASDINFKDKIKVIFETLEELGIKDKKMILVFNKIDLCNLDYLKKLKGEYKKAIFISARKKINLDLLLYEIDRINFKEV</sequence>
<evidence type="ECO:0000256" key="1">
    <source>
        <dbReference type="ARBA" id="ARBA00022723"/>
    </source>
</evidence>
<feature type="domain" description="Hflx-type G" evidence="6">
    <location>
        <begin position="199"/>
        <end position="364"/>
    </location>
</feature>
<evidence type="ECO:0000313" key="8">
    <source>
        <dbReference type="Proteomes" id="UP000242616"/>
    </source>
</evidence>
<protein>
    <recommendedName>
        <fullName evidence="5">GTPase HflX</fullName>
    </recommendedName>
    <alternativeName>
        <fullName evidence="5">GTP-binding protein HflX</fullName>
    </alternativeName>
</protein>
<evidence type="ECO:0000256" key="4">
    <source>
        <dbReference type="ARBA" id="ARBA00023134"/>
    </source>
</evidence>
<dbReference type="InterPro" id="IPR025121">
    <property type="entry name" value="GTPase_HflX_N"/>
</dbReference>
<dbReference type="InterPro" id="IPR005225">
    <property type="entry name" value="Small_GTP-bd"/>
</dbReference>
<dbReference type="InterPro" id="IPR006073">
    <property type="entry name" value="GTP-bd"/>
</dbReference>
<dbReference type="Pfam" id="PF01926">
    <property type="entry name" value="MMR_HSR1"/>
    <property type="match status" value="1"/>
</dbReference>
<dbReference type="EMBL" id="LBFC01000001">
    <property type="protein sequence ID" value="ONN28144.1"/>
    <property type="molecule type" value="Genomic_DNA"/>
</dbReference>
<dbReference type="HAMAP" id="MF_00900">
    <property type="entry name" value="GTPase_HflX"/>
    <property type="match status" value="1"/>
</dbReference>
<reference evidence="7 8" key="1">
    <citation type="submission" date="2015-06" db="EMBL/GenBank/DDBJ databases">
        <title>Genome sequencing of Thermotogales isolates from hydrothermal vents.</title>
        <authorList>
            <person name="Haverkamp T.H."/>
            <person name="Kublanov I.V."/>
            <person name="Nesbo C.L."/>
        </authorList>
    </citation>
    <scope>NUCLEOTIDE SEQUENCE [LARGE SCALE GENOMIC DNA]</scope>
    <source>
        <strain evidence="8">ik275mar</strain>
    </source>
</reference>
<evidence type="ECO:0000256" key="2">
    <source>
        <dbReference type="ARBA" id="ARBA00022741"/>
    </source>
</evidence>
<comment type="subcellular location">
    <subcellularLocation>
        <location evidence="5">Cytoplasm</location>
    </subcellularLocation>
    <text evidence="5">May associate with membranes.</text>
</comment>
<keyword evidence="1" id="KW-0479">Metal-binding</keyword>
<dbReference type="PROSITE" id="PS51705">
    <property type="entry name" value="G_HFLX"/>
    <property type="match status" value="1"/>
</dbReference>
<comment type="subunit">
    <text evidence="5">Monomer. Associates with the 50S ribosomal subunit.</text>
</comment>
<dbReference type="SUPFAM" id="SSF52540">
    <property type="entry name" value="P-loop containing nucleoside triphosphate hydrolases"/>
    <property type="match status" value="1"/>
</dbReference>
<evidence type="ECO:0000256" key="5">
    <source>
        <dbReference type="HAMAP-Rule" id="MF_00900"/>
    </source>
</evidence>
<proteinExistence type="inferred from homology"/>
<keyword evidence="4 5" id="KW-0342">GTP-binding</keyword>
<comment type="caution">
    <text evidence="7">The sequence shown here is derived from an EMBL/GenBank/DDBJ whole genome shotgun (WGS) entry which is preliminary data.</text>
</comment>
<dbReference type="PANTHER" id="PTHR10229:SF0">
    <property type="entry name" value="GTP-BINDING PROTEIN 6-RELATED"/>
    <property type="match status" value="1"/>
</dbReference>
<dbReference type="Pfam" id="PF13167">
    <property type="entry name" value="GTP-bdg_N"/>
    <property type="match status" value="1"/>
</dbReference>
<evidence type="ECO:0000313" key="7">
    <source>
        <dbReference type="EMBL" id="ONN28144.1"/>
    </source>
</evidence>
<organism evidence="7 8">
    <name type="scientific">Thermosipho affectus</name>
    <dbReference type="NCBI Taxonomy" id="660294"/>
    <lineage>
        <taxon>Bacteria</taxon>
        <taxon>Thermotogati</taxon>
        <taxon>Thermotogota</taxon>
        <taxon>Thermotogae</taxon>
        <taxon>Thermotogales</taxon>
        <taxon>Fervidobacteriaceae</taxon>
        <taxon>Thermosipho</taxon>
    </lineage>
</organism>
<dbReference type="Gene3D" id="6.10.250.2860">
    <property type="match status" value="1"/>
</dbReference>
<name>A0ABX3ILI2_9BACT</name>
<dbReference type="Pfam" id="PF16360">
    <property type="entry name" value="GTP-bdg_M"/>
    <property type="match status" value="1"/>
</dbReference>
<comment type="function">
    <text evidence="5">GTPase that associates with the 50S ribosomal subunit and may have a role during protein synthesis or ribosome biogenesis.</text>
</comment>
<evidence type="ECO:0000256" key="3">
    <source>
        <dbReference type="ARBA" id="ARBA00022842"/>
    </source>
</evidence>
<dbReference type="InterPro" id="IPR027417">
    <property type="entry name" value="P-loop_NTPase"/>
</dbReference>
<dbReference type="InterPro" id="IPR030394">
    <property type="entry name" value="G_HFLX_dom"/>
</dbReference>
<keyword evidence="2 5" id="KW-0547">Nucleotide-binding</keyword>
<gene>
    <name evidence="5" type="primary">hflX</name>
    <name evidence="7" type="ORF">XJ44_00235</name>
</gene>
<keyword evidence="3" id="KW-0460">Magnesium</keyword>
<dbReference type="Proteomes" id="UP000242616">
    <property type="component" value="Unassembled WGS sequence"/>
</dbReference>
<dbReference type="PIRSF" id="PIRSF006809">
    <property type="entry name" value="GTP-binding_hflX_prd"/>
    <property type="match status" value="1"/>
</dbReference>
<dbReference type="InterPro" id="IPR042108">
    <property type="entry name" value="GTPase_HflX_N_sf"/>
</dbReference>
<evidence type="ECO:0000259" key="6">
    <source>
        <dbReference type="PROSITE" id="PS51705"/>
    </source>
</evidence>
<keyword evidence="8" id="KW-1185">Reference proteome</keyword>
<accession>A0ABX3ILI2</accession>
<keyword evidence="5" id="KW-0963">Cytoplasm</keyword>